<dbReference type="InterPro" id="IPR058673">
    <property type="entry name" value="HHO5-like_N"/>
</dbReference>
<feature type="domain" description="HHO5-like N-terminal" evidence="5">
    <location>
        <begin position="125"/>
        <end position="170"/>
    </location>
</feature>
<feature type="coiled-coil region" evidence="3">
    <location>
        <begin position="133"/>
        <end position="163"/>
    </location>
</feature>
<organism evidence="6 7">
    <name type="scientific">Zingiber officinale</name>
    <name type="common">Ginger</name>
    <name type="synonym">Amomum zingiber</name>
    <dbReference type="NCBI Taxonomy" id="94328"/>
    <lineage>
        <taxon>Eukaryota</taxon>
        <taxon>Viridiplantae</taxon>
        <taxon>Streptophyta</taxon>
        <taxon>Embryophyta</taxon>
        <taxon>Tracheophyta</taxon>
        <taxon>Spermatophyta</taxon>
        <taxon>Magnoliopsida</taxon>
        <taxon>Liliopsida</taxon>
        <taxon>Zingiberales</taxon>
        <taxon>Zingiberaceae</taxon>
        <taxon>Zingiber</taxon>
    </lineage>
</organism>
<evidence type="ECO:0000313" key="6">
    <source>
        <dbReference type="EMBL" id="KAG6466860.1"/>
    </source>
</evidence>
<feature type="region of interest" description="Disordered" evidence="4">
    <location>
        <begin position="432"/>
        <end position="473"/>
    </location>
</feature>
<dbReference type="GO" id="GO:0005634">
    <property type="term" value="C:nucleus"/>
    <property type="evidence" value="ECO:0007669"/>
    <property type="project" value="UniProtKB-SubCell"/>
</dbReference>
<dbReference type="EMBL" id="JACMSC010000110">
    <property type="protein sequence ID" value="KAG6466860.1"/>
    <property type="molecule type" value="Genomic_DNA"/>
</dbReference>
<protein>
    <recommendedName>
        <fullName evidence="5">HHO5-like N-terminal domain-containing protein</fullName>
    </recommendedName>
</protein>
<evidence type="ECO:0000259" key="5">
    <source>
        <dbReference type="Pfam" id="PF26575"/>
    </source>
</evidence>
<evidence type="ECO:0000256" key="3">
    <source>
        <dbReference type="SAM" id="Coils"/>
    </source>
</evidence>
<accession>A0A8J5B956</accession>
<feature type="region of interest" description="Disordered" evidence="4">
    <location>
        <begin position="1"/>
        <end position="38"/>
    </location>
</feature>
<comment type="caution">
    <text evidence="6">The sequence shown here is derived from an EMBL/GenBank/DDBJ whole genome shotgun (WGS) entry which is preliminary data.</text>
</comment>
<dbReference type="GO" id="GO:0003677">
    <property type="term" value="F:DNA binding"/>
    <property type="evidence" value="ECO:0007669"/>
    <property type="project" value="UniProtKB-KW"/>
</dbReference>
<keyword evidence="3" id="KW-0175">Coiled coil</keyword>
<sequence>MKVNKTINFMQSESDSSKNGGCSTDSSNIGTGNGADQEQQWTVQTWARAAKRQLPASQAHISIPGQILQLVSALPASSYHQCLHDLGADDIELDSTVMHGANKGNLGKSQAKLELYAMRPVAVGFVKKAVTESKERRRQVSRLEESIKSLEEEKRKIEAFKRELPLCMRLKSVCDSRNGGDASLPVLELYSSKAEDEFAAVLSDLSVRSTAITHGFVTPAINNHPVSCRKCTKESLEASLVAAPGTHCGLNSQQKQPRKMRRCWSQDLHRRFVLLRGAHGKTSVESIARRPMDYSYGVADLVCPTADLVFLSADLLKQTWSYCSADLVFRSGLPLCRPVLSLYRLSLLLWSVALQTCSTALQTCPVAQLCCVTEISPCYDIELDSTVKQGANKGNLEKSQASKQQVINNHQTPLSLRTKGATGQRKNRFLATKQRGAAEDKSGLSLPSSVDGMDDRVQTRNQVARWPRPSIST</sequence>
<keyword evidence="2" id="KW-0238">DNA-binding</keyword>
<reference evidence="6 7" key="1">
    <citation type="submission" date="2020-08" db="EMBL/GenBank/DDBJ databases">
        <title>Plant Genome Project.</title>
        <authorList>
            <person name="Zhang R.-G."/>
        </authorList>
    </citation>
    <scope>NUCLEOTIDE SEQUENCE [LARGE SCALE GENOMIC DNA]</scope>
    <source>
        <tissue evidence="6">Rhizome</tissue>
    </source>
</reference>
<dbReference type="Proteomes" id="UP000734854">
    <property type="component" value="Unassembled WGS sequence"/>
</dbReference>
<dbReference type="AlphaFoldDB" id="A0A8J5B956"/>
<comment type="subcellular location">
    <subcellularLocation>
        <location evidence="1">Nucleus</location>
    </subcellularLocation>
</comment>
<dbReference type="PANTHER" id="PTHR31003">
    <property type="entry name" value="MYB FAMILY TRANSCRIPTION FACTOR"/>
    <property type="match status" value="1"/>
</dbReference>
<dbReference type="PANTHER" id="PTHR31003:SF3">
    <property type="entry name" value="HOMEODOMAIN-LIKE SUPERFAMILY PROTEIN-RELATED"/>
    <property type="match status" value="1"/>
</dbReference>
<evidence type="ECO:0000256" key="1">
    <source>
        <dbReference type="ARBA" id="ARBA00004123"/>
    </source>
</evidence>
<evidence type="ECO:0000313" key="7">
    <source>
        <dbReference type="Proteomes" id="UP000734854"/>
    </source>
</evidence>
<proteinExistence type="predicted"/>
<keyword evidence="7" id="KW-1185">Reference proteome</keyword>
<evidence type="ECO:0000256" key="4">
    <source>
        <dbReference type="SAM" id="MobiDB-lite"/>
    </source>
</evidence>
<name>A0A8J5B956_ZINOF</name>
<dbReference type="Pfam" id="PF26575">
    <property type="entry name" value="HHO5_N"/>
    <property type="match status" value="1"/>
</dbReference>
<evidence type="ECO:0000256" key="2">
    <source>
        <dbReference type="ARBA" id="ARBA00023125"/>
    </source>
</evidence>
<dbReference type="InterPro" id="IPR044787">
    <property type="entry name" value="HHO5-like"/>
</dbReference>
<gene>
    <name evidence="6" type="ORF">ZIOFF_075344</name>
</gene>
<dbReference type="GO" id="GO:0003700">
    <property type="term" value="F:DNA-binding transcription factor activity"/>
    <property type="evidence" value="ECO:0007669"/>
    <property type="project" value="InterPro"/>
</dbReference>